<evidence type="ECO:0000256" key="4">
    <source>
        <dbReference type="ARBA" id="ARBA00022860"/>
    </source>
</evidence>
<dbReference type="Pfam" id="PF00612">
    <property type="entry name" value="IQ"/>
    <property type="match status" value="3"/>
</dbReference>
<dbReference type="GO" id="GO:0000278">
    <property type="term" value="P:mitotic cell cycle"/>
    <property type="evidence" value="ECO:0007669"/>
    <property type="project" value="TreeGrafter"/>
</dbReference>
<dbReference type="OrthoDB" id="79013at2759"/>
<evidence type="ECO:0000313" key="8">
    <source>
        <dbReference type="Proteomes" id="UP000243579"/>
    </source>
</evidence>
<reference evidence="7 8" key="1">
    <citation type="journal article" date="2014" name="Genome Biol. Evol.">
        <title>The secreted proteins of Achlya hypogyna and Thraustotheca clavata identify the ancestral oomycete secretome and reveal gene acquisitions by horizontal gene transfer.</title>
        <authorList>
            <person name="Misner I."/>
            <person name="Blouin N."/>
            <person name="Leonard G."/>
            <person name="Richards T.A."/>
            <person name="Lane C.E."/>
        </authorList>
    </citation>
    <scope>NUCLEOTIDE SEQUENCE [LARGE SCALE GENOMIC DNA]</scope>
    <source>
        <strain evidence="7 8">ATCC 48635</strain>
    </source>
</reference>
<sequence>MERRKPKSMFDAGISSKFTRQYHSTFHDTTLDAATAARLRAERKLEAQQEAIERQRLKIDAEILKIEEAKKAVQRKKLREAKRIETLCHSAAVVLQSFARRVLVRVRAQQEAAATRIGAVWRMHVAMELRMARRLAVRTITSNLVPRMRHRRCNRGARRIQSAWRAYASRLARKQTRALSHAAATAIQAAYRGFVVRETYLDVLDAIVRFQALYRGHAARSRRKSSPPPAPEPTPEVQAPEAPAVDEPSPPRPTTPAPEPLCVASPANKVLLPSLPRPRTPQWTEPERRVMPTKQMRQRRKTIAVTLSPMPYRTVLIHQTASNQEDEARRREHEALRRKVLQQQYEEKQRQMERYLKQTQIERESLERACMAREERRSRVIAKTDTRLKIAAARKAVEADRQRMERELNAMEQEERASRLAWKWLQRKTQRRPRDRPAKAAPSNQDEVFEAPRRKARPPPQKLRRRAAKPSAPAVAGGERTEADAWADDNFDDLVDETHLDGLLCQ</sequence>
<evidence type="ECO:0000256" key="2">
    <source>
        <dbReference type="ARBA" id="ARBA00022490"/>
    </source>
</evidence>
<keyword evidence="8" id="KW-1185">Reference proteome</keyword>
<keyword evidence="4" id="KW-0112">Calmodulin-binding</keyword>
<keyword evidence="3" id="KW-0677">Repeat</keyword>
<comment type="caution">
    <text evidence="7">The sequence shown here is derived from an EMBL/GenBank/DDBJ whole genome shotgun (WGS) entry which is preliminary data.</text>
</comment>
<evidence type="ECO:0000256" key="1">
    <source>
        <dbReference type="ARBA" id="ARBA00004496"/>
    </source>
</evidence>
<dbReference type="GO" id="GO:0007051">
    <property type="term" value="P:spindle organization"/>
    <property type="evidence" value="ECO:0007669"/>
    <property type="project" value="TreeGrafter"/>
</dbReference>
<dbReference type="InterPro" id="IPR000048">
    <property type="entry name" value="IQ_motif_EF-hand-BS"/>
</dbReference>
<dbReference type="InterPro" id="IPR051185">
    <property type="entry name" value="ASPM"/>
</dbReference>
<dbReference type="GO" id="GO:0051295">
    <property type="term" value="P:establishment of meiotic spindle localization"/>
    <property type="evidence" value="ECO:0007669"/>
    <property type="project" value="TreeGrafter"/>
</dbReference>
<dbReference type="GO" id="GO:0000922">
    <property type="term" value="C:spindle pole"/>
    <property type="evidence" value="ECO:0007669"/>
    <property type="project" value="TreeGrafter"/>
</dbReference>
<dbReference type="PANTHER" id="PTHR22706">
    <property type="entry name" value="ASSEMBLY FACTOR FOR SPINDLE MICROTUBULES"/>
    <property type="match status" value="1"/>
</dbReference>
<dbReference type="GO" id="GO:0005516">
    <property type="term" value="F:calmodulin binding"/>
    <property type="evidence" value="ECO:0007669"/>
    <property type="project" value="UniProtKB-KW"/>
</dbReference>
<dbReference type="EMBL" id="JNBR01001405">
    <property type="protein sequence ID" value="OQR88180.1"/>
    <property type="molecule type" value="Genomic_DNA"/>
</dbReference>
<dbReference type="SMART" id="SM00015">
    <property type="entry name" value="IQ"/>
    <property type="match status" value="4"/>
</dbReference>
<feature type="region of interest" description="Disordered" evidence="6">
    <location>
        <begin position="217"/>
        <end position="299"/>
    </location>
</feature>
<keyword evidence="2" id="KW-0963">Cytoplasm</keyword>
<evidence type="ECO:0000256" key="5">
    <source>
        <dbReference type="SAM" id="Coils"/>
    </source>
</evidence>
<dbReference type="STRING" id="1202772.A0A1V9YR95"/>
<evidence type="ECO:0000313" key="7">
    <source>
        <dbReference type="EMBL" id="OQR88180.1"/>
    </source>
</evidence>
<dbReference type="AlphaFoldDB" id="A0A1V9YR95"/>
<feature type="region of interest" description="Disordered" evidence="6">
    <location>
        <begin position="426"/>
        <end position="489"/>
    </location>
</feature>
<dbReference type="PROSITE" id="PS50096">
    <property type="entry name" value="IQ"/>
    <property type="match status" value="3"/>
</dbReference>
<dbReference type="Gene3D" id="1.20.5.190">
    <property type="match status" value="2"/>
</dbReference>
<accession>A0A1V9YR95</accession>
<dbReference type="PANTHER" id="PTHR22706:SF1">
    <property type="entry name" value="ASSEMBLY FACTOR FOR SPINDLE MICROTUBULES"/>
    <property type="match status" value="1"/>
</dbReference>
<evidence type="ECO:0000256" key="3">
    <source>
        <dbReference type="ARBA" id="ARBA00022737"/>
    </source>
</evidence>
<organism evidence="7 8">
    <name type="scientific">Achlya hypogyna</name>
    <name type="common">Oomycete</name>
    <name type="synonym">Protoachlya hypogyna</name>
    <dbReference type="NCBI Taxonomy" id="1202772"/>
    <lineage>
        <taxon>Eukaryota</taxon>
        <taxon>Sar</taxon>
        <taxon>Stramenopiles</taxon>
        <taxon>Oomycota</taxon>
        <taxon>Saprolegniomycetes</taxon>
        <taxon>Saprolegniales</taxon>
        <taxon>Achlyaceae</taxon>
        <taxon>Achlya</taxon>
    </lineage>
</organism>
<name>A0A1V9YR95_ACHHY</name>
<feature type="compositionally biased region" description="Basic residues" evidence="6">
    <location>
        <begin position="454"/>
        <end position="468"/>
    </location>
</feature>
<feature type="compositionally biased region" description="Low complexity" evidence="6">
    <location>
        <begin position="235"/>
        <end position="247"/>
    </location>
</feature>
<feature type="compositionally biased region" description="Pro residues" evidence="6">
    <location>
        <begin position="248"/>
        <end position="259"/>
    </location>
</feature>
<proteinExistence type="predicted"/>
<gene>
    <name evidence="7" type="ORF">ACHHYP_07275</name>
</gene>
<protein>
    <submittedName>
        <fullName evidence="7">Uncharacterized protein</fullName>
    </submittedName>
</protein>
<evidence type="ECO:0000256" key="6">
    <source>
        <dbReference type="SAM" id="MobiDB-lite"/>
    </source>
</evidence>
<keyword evidence="5" id="KW-0175">Coiled coil</keyword>
<dbReference type="GO" id="GO:0005737">
    <property type="term" value="C:cytoplasm"/>
    <property type="evidence" value="ECO:0007669"/>
    <property type="project" value="UniProtKB-SubCell"/>
</dbReference>
<feature type="coiled-coil region" evidence="5">
    <location>
        <begin position="331"/>
        <end position="421"/>
    </location>
</feature>
<feature type="coiled-coil region" evidence="5">
    <location>
        <begin position="31"/>
        <end position="72"/>
    </location>
</feature>
<comment type="subcellular location">
    <subcellularLocation>
        <location evidence="1">Cytoplasm</location>
    </subcellularLocation>
</comment>
<dbReference type="Proteomes" id="UP000243579">
    <property type="component" value="Unassembled WGS sequence"/>
</dbReference>